<reference evidence="2" key="1">
    <citation type="submission" date="2022-10" db="EMBL/GenBank/DDBJ databases">
        <title>Tapping the CABI collections for fungal endophytes: first genome assemblies for Collariella, Neodidymelliopsis, Ascochyta clinopodiicola, Didymella pomorum, Didymosphaeria variabile, Neocosmospora piperis and Neocucurbitaria cava.</title>
        <authorList>
            <person name="Hill R."/>
        </authorList>
    </citation>
    <scope>NUCLEOTIDE SEQUENCE</scope>
    <source>
        <strain evidence="2">IMI 356814</strain>
    </source>
</reference>
<dbReference type="AlphaFoldDB" id="A0A9W8Y206"/>
<feature type="region of interest" description="Disordered" evidence="1">
    <location>
        <begin position="86"/>
        <end position="105"/>
    </location>
</feature>
<evidence type="ECO:0000256" key="1">
    <source>
        <dbReference type="SAM" id="MobiDB-lite"/>
    </source>
</evidence>
<evidence type="ECO:0000313" key="3">
    <source>
        <dbReference type="Proteomes" id="UP001140560"/>
    </source>
</evidence>
<proteinExistence type="predicted"/>
<dbReference type="OrthoDB" id="2507140at2759"/>
<protein>
    <submittedName>
        <fullName evidence="2">Uncharacterized protein</fullName>
    </submittedName>
</protein>
<organism evidence="2 3">
    <name type="scientific">Neocucurbitaria cava</name>
    <dbReference type="NCBI Taxonomy" id="798079"/>
    <lineage>
        <taxon>Eukaryota</taxon>
        <taxon>Fungi</taxon>
        <taxon>Dikarya</taxon>
        <taxon>Ascomycota</taxon>
        <taxon>Pezizomycotina</taxon>
        <taxon>Dothideomycetes</taxon>
        <taxon>Pleosporomycetidae</taxon>
        <taxon>Pleosporales</taxon>
        <taxon>Pleosporineae</taxon>
        <taxon>Cucurbitariaceae</taxon>
        <taxon>Neocucurbitaria</taxon>
    </lineage>
</organism>
<comment type="caution">
    <text evidence="2">The sequence shown here is derived from an EMBL/GenBank/DDBJ whole genome shotgun (WGS) entry which is preliminary data.</text>
</comment>
<accession>A0A9W8Y206</accession>
<dbReference type="EMBL" id="JAPEUY010000016">
    <property type="protein sequence ID" value="KAJ4365309.1"/>
    <property type="molecule type" value="Genomic_DNA"/>
</dbReference>
<name>A0A9W8Y206_9PLEO</name>
<gene>
    <name evidence="2" type="ORF">N0V83_008929</name>
</gene>
<evidence type="ECO:0000313" key="2">
    <source>
        <dbReference type="EMBL" id="KAJ4365309.1"/>
    </source>
</evidence>
<sequence>MNILDACVSGYKSRIDGCNQKGNDYICLCDVYTDVLVCYNNCPNSNEKPPVQNQVTQFCQAAEPLRASASASVASVASVAATQSHAATSTATATGSSDSSSSATGTNSAAVPTVSTFTGAGSSSFGVPAGAAVVAFLGAAGLL</sequence>
<dbReference type="Proteomes" id="UP001140560">
    <property type="component" value="Unassembled WGS sequence"/>
</dbReference>
<keyword evidence="3" id="KW-1185">Reference proteome</keyword>